<name>I7LZG9_TETTS</name>
<keyword evidence="2" id="KW-1185">Reference proteome</keyword>
<reference evidence="2" key="1">
    <citation type="journal article" date="2006" name="PLoS Biol.">
        <title>Macronuclear genome sequence of the ciliate Tetrahymena thermophila, a model eukaryote.</title>
        <authorList>
            <person name="Eisen J.A."/>
            <person name="Coyne R.S."/>
            <person name="Wu M."/>
            <person name="Wu D."/>
            <person name="Thiagarajan M."/>
            <person name="Wortman J.R."/>
            <person name="Badger J.H."/>
            <person name="Ren Q."/>
            <person name="Amedeo P."/>
            <person name="Jones K.M."/>
            <person name="Tallon L.J."/>
            <person name="Delcher A.L."/>
            <person name="Salzberg S.L."/>
            <person name="Silva J.C."/>
            <person name="Haas B.J."/>
            <person name="Majoros W.H."/>
            <person name="Farzad M."/>
            <person name="Carlton J.M."/>
            <person name="Smith R.K. Jr."/>
            <person name="Garg J."/>
            <person name="Pearlman R.E."/>
            <person name="Karrer K.M."/>
            <person name="Sun L."/>
            <person name="Manning G."/>
            <person name="Elde N.C."/>
            <person name="Turkewitz A.P."/>
            <person name="Asai D.J."/>
            <person name="Wilkes D.E."/>
            <person name="Wang Y."/>
            <person name="Cai H."/>
            <person name="Collins K."/>
            <person name="Stewart B.A."/>
            <person name="Lee S.R."/>
            <person name="Wilamowska K."/>
            <person name="Weinberg Z."/>
            <person name="Ruzzo W.L."/>
            <person name="Wloga D."/>
            <person name="Gaertig J."/>
            <person name="Frankel J."/>
            <person name="Tsao C.-C."/>
            <person name="Gorovsky M.A."/>
            <person name="Keeling P.J."/>
            <person name="Waller R.F."/>
            <person name="Patron N.J."/>
            <person name="Cherry J.M."/>
            <person name="Stover N.A."/>
            <person name="Krieger C.J."/>
            <person name="del Toro C."/>
            <person name="Ryder H.F."/>
            <person name="Williamson S.C."/>
            <person name="Barbeau R.A."/>
            <person name="Hamilton E.P."/>
            <person name="Orias E."/>
        </authorList>
    </citation>
    <scope>NUCLEOTIDE SEQUENCE [LARGE SCALE GENOMIC DNA]</scope>
    <source>
        <strain evidence="2">SB210</strain>
    </source>
</reference>
<dbReference type="FunCoup" id="I7LZG9">
    <property type="interactions" value="2"/>
</dbReference>
<dbReference type="AlphaFoldDB" id="I7LZG9"/>
<proteinExistence type="predicted"/>
<dbReference type="InParanoid" id="I7LZG9"/>
<evidence type="ECO:0000313" key="2">
    <source>
        <dbReference type="Proteomes" id="UP000009168"/>
    </source>
</evidence>
<evidence type="ECO:0000313" key="1">
    <source>
        <dbReference type="EMBL" id="EAR83912.3"/>
    </source>
</evidence>
<protein>
    <submittedName>
        <fullName evidence="1">Uncharacterized protein</fullName>
    </submittedName>
</protein>
<organism evidence="1 2">
    <name type="scientific">Tetrahymena thermophila (strain SB210)</name>
    <dbReference type="NCBI Taxonomy" id="312017"/>
    <lineage>
        <taxon>Eukaryota</taxon>
        <taxon>Sar</taxon>
        <taxon>Alveolata</taxon>
        <taxon>Ciliophora</taxon>
        <taxon>Intramacronucleata</taxon>
        <taxon>Oligohymenophorea</taxon>
        <taxon>Hymenostomatida</taxon>
        <taxon>Tetrahymenina</taxon>
        <taxon>Tetrahymenidae</taxon>
        <taxon>Tetrahymena</taxon>
    </lineage>
</organism>
<accession>I7LZG9</accession>
<dbReference type="KEGG" id="tet:TTHERM_00773220"/>
<dbReference type="GeneID" id="7830231"/>
<dbReference type="HOGENOM" id="CLU_1258357_0_0_1"/>
<dbReference type="EMBL" id="GG662514">
    <property type="protein sequence ID" value="EAR83912.3"/>
    <property type="molecule type" value="Genomic_DNA"/>
</dbReference>
<dbReference type="RefSeq" id="XP_001031575.3">
    <property type="nucleotide sequence ID" value="XM_001031575.3"/>
</dbReference>
<dbReference type="Proteomes" id="UP000009168">
    <property type="component" value="Unassembled WGS sequence"/>
</dbReference>
<sequence length="220" mass="26313">MSNDQLFCFKKDCFWSKSKVDERLNYIKAQRELGIIVVDEKPLCLFYKSKTKLQRDQKIKCSEETLCQVHYFQKKISGEQCKECQKEHDYDKFQPEMVKTYLDKKREIQSLDNKNERSYDYLSSYLRYELQDSQQHKILQQIIQNEKNKTIDNKKKVIENKTNQDAFTLNKCYADNLPNVQIVSQDDKKDQSYAQVSGFDNKMSYDKGIIQLLKRYSNNK</sequence>
<gene>
    <name evidence="1" type="ORF">TTHERM_00773220</name>
</gene>